<dbReference type="AlphaFoldDB" id="A0A0K1PR22"/>
<evidence type="ECO:0000313" key="3">
    <source>
        <dbReference type="EMBL" id="AKU95972.1"/>
    </source>
</evidence>
<keyword evidence="2" id="KW-0732">Signal</keyword>
<feature type="signal peptide" evidence="2">
    <location>
        <begin position="1"/>
        <end position="20"/>
    </location>
</feature>
<dbReference type="STRING" id="1391654.AKJ09_02636"/>
<dbReference type="RefSeq" id="WP_146647333.1">
    <property type="nucleotide sequence ID" value="NZ_CP012333.1"/>
</dbReference>
<evidence type="ECO:0000313" key="4">
    <source>
        <dbReference type="Proteomes" id="UP000064967"/>
    </source>
</evidence>
<proteinExistence type="predicted"/>
<protein>
    <recommendedName>
        <fullName evidence="5">Lipoprotein</fullName>
    </recommendedName>
</protein>
<evidence type="ECO:0000256" key="2">
    <source>
        <dbReference type="SAM" id="SignalP"/>
    </source>
</evidence>
<keyword evidence="1" id="KW-0175">Coiled coil</keyword>
<sequence>MRWLLIGSMLAAVLAFGCGAGVQPDTWTLPVKSAQSASASATARRECGAPIKVAVVPFRDARPPTDVSMGVIPWIMLGMLASPDFEDVTTYGPRDPGRPQDYVHDDERIFAAVLQRELENTGCFDVVAFDPRFQEAYDVVLGGKIVNAGKRIEAPFVPLPAWIGTITASALGSRGYVVEAELWASAPGAEPFLRYGVQGACAGSECGSSIVGRASGLAAALTSGYAPFVHDFRDYVASRTPFFWRRVGDARFMRFARKRDAELDALVAAVRRNDRCRDVYEEELTKRTGSLAAMFDESSREETQWAARSWERADEEVRKSNEAAAAAFTARQAEVGRLEASRRRSDAESDLAGARERDHGDGFLGALFGVVDTSIKASTARNARAEEEEARARENRLVERVRQQMAQANQAVADLRGEHAGTEERLRAWASYYASQRRPLDSLAERCR</sequence>
<evidence type="ECO:0008006" key="5">
    <source>
        <dbReference type="Google" id="ProtNLM"/>
    </source>
</evidence>
<accession>A0A0K1PR22</accession>
<keyword evidence="4" id="KW-1185">Reference proteome</keyword>
<organism evidence="3 4">
    <name type="scientific">Labilithrix luteola</name>
    <dbReference type="NCBI Taxonomy" id="1391654"/>
    <lineage>
        <taxon>Bacteria</taxon>
        <taxon>Pseudomonadati</taxon>
        <taxon>Myxococcota</taxon>
        <taxon>Polyangia</taxon>
        <taxon>Polyangiales</taxon>
        <taxon>Labilitrichaceae</taxon>
        <taxon>Labilithrix</taxon>
    </lineage>
</organism>
<evidence type="ECO:0000256" key="1">
    <source>
        <dbReference type="SAM" id="Coils"/>
    </source>
</evidence>
<feature type="chain" id="PRO_5005466099" description="Lipoprotein" evidence="2">
    <location>
        <begin position="21"/>
        <end position="448"/>
    </location>
</feature>
<reference evidence="3 4" key="1">
    <citation type="submission" date="2015-08" db="EMBL/GenBank/DDBJ databases">
        <authorList>
            <person name="Babu N.S."/>
            <person name="Beckwith C.J."/>
            <person name="Beseler K.G."/>
            <person name="Brison A."/>
            <person name="Carone J.V."/>
            <person name="Caskin T.P."/>
            <person name="Diamond M."/>
            <person name="Durham M.E."/>
            <person name="Foxe J.M."/>
            <person name="Go M."/>
            <person name="Henderson B.A."/>
            <person name="Jones I.B."/>
            <person name="McGettigan J.A."/>
            <person name="Micheletti S.J."/>
            <person name="Nasrallah M.E."/>
            <person name="Ortiz D."/>
            <person name="Piller C.R."/>
            <person name="Privatt S.R."/>
            <person name="Schneider S.L."/>
            <person name="Sharp S."/>
            <person name="Smith T.C."/>
            <person name="Stanton J.D."/>
            <person name="Ullery H.E."/>
            <person name="Wilson R.J."/>
            <person name="Serrano M.G."/>
            <person name="Buck G."/>
            <person name="Lee V."/>
            <person name="Wang Y."/>
            <person name="Carvalho R."/>
            <person name="Voegtly L."/>
            <person name="Shi R."/>
            <person name="Duckworth R."/>
            <person name="Johnson A."/>
            <person name="Loviza R."/>
            <person name="Walstead R."/>
            <person name="Shah Z."/>
            <person name="Kiflezghi M."/>
            <person name="Wade K."/>
            <person name="Ball S.L."/>
            <person name="Bradley K.W."/>
            <person name="Asai D.J."/>
            <person name="Bowman C.A."/>
            <person name="Russell D.A."/>
            <person name="Pope W.H."/>
            <person name="Jacobs-Sera D."/>
            <person name="Hendrix R.W."/>
            <person name="Hatfull G.F."/>
        </authorList>
    </citation>
    <scope>NUCLEOTIDE SEQUENCE [LARGE SCALE GENOMIC DNA]</scope>
    <source>
        <strain evidence="3 4">DSM 27648</strain>
    </source>
</reference>
<feature type="coiled-coil region" evidence="1">
    <location>
        <begin position="375"/>
        <end position="425"/>
    </location>
</feature>
<dbReference type="KEGG" id="llu:AKJ09_02636"/>
<dbReference type="PROSITE" id="PS51257">
    <property type="entry name" value="PROKAR_LIPOPROTEIN"/>
    <property type="match status" value="1"/>
</dbReference>
<gene>
    <name evidence="3" type="ORF">AKJ09_02636</name>
</gene>
<name>A0A0K1PR22_9BACT</name>
<dbReference type="EMBL" id="CP012333">
    <property type="protein sequence ID" value="AKU95972.1"/>
    <property type="molecule type" value="Genomic_DNA"/>
</dbReference>
<dbReference type="Proteomes" id="UP000064967">
    <property type="component" value="Chromosome"/>
</dbReference>